<evidence type="ECO:0000313" key="9">
    <source>
        <dbReference type="EMBL" id="CAF1380533.1"/>
    </source>
</evidence>
<dbReference type="AlphaFoldDB" id="A0A816C0P9"/>
<sequence length="308" mass="35155">MITTSFFNSSKTSHRACKINLKPSPDENKCGSLYQRLPICVGARVIIRRNIDQDNSVINGTDAIVKKIVWEDSTDFLLPPATSEDLFPGLSNVINTKLPKYVELELFNGQTYKLEPQESRFNDMNNISMTRLQLPLALGYAITIHRTQCMTYSKLVIDLAGKYWKPAYDRKSFKNSVPDSNVSYTSGVNNTEKKNKKSRNGSKHTNKRLKVINNINVIDDNNIGDDIITPEEVIICERQRRLFCGRHALRGLVQDRQIFHDTYLISLAEELATEKLALRPTTTTKQYLNDDTCNRQFSYDTNISSNFT</sequence>
<feature type="compositionally biased region" description="Polar residues" evidence="7">
    <location>
        <begin position="179"/>
        <end position="190"/>
    </location>
</feature>
<feature type="domain" description="Josephin" evidence="8">
    <location>
        <begin position="231"/>
        <end position="308"/>
    </location>
</feature>
<evidence type="ECO:0000256" key="5">
    <source>
        <dbReference type="ARBA" id="ARBA00022801"/>
    </source>
</evidence>
<name>A0A816C0P9_9BILA</name>
<dbReference type="SUPFAM" id="SSF52540">
    <property type="entry name" value="P-loop containing nucleoside triphosphate hydrolases"/>
    <property type="match status" value="1"/>
</dbReference>
<evidence type="ECO:0000256" key="2">
    <source>
        <dbReference type="ARBA" id="ARBA00012759"/>
    </source>
</evidence>
<evidence type="ECO:0000256" key="6">
    <source>
        <dbReference type="PROSITE-ProRule" id="PRU00331"/>
    </source>
</evidence>
<comment type="caution">
    <text evidence="10">The sequence shown here is derived from an EMBL/GenBank/DDBJ whole genome shotgun (WGS) entry which is preliminary data.</text>
</comment>
<protein>
    <recommendedName>
        <fullName evidence="2">ubiquitinyl hydrolase 1</fullName>
        <ecNumber evidence="2">3.4.19.12</ecNumber>
    </recommendedName>
</protein>
<evidence type="ECO:0000256" key="4">
    <source>
        <dbReference type="ARBA" id="ARBA00022786"/>
    </source>
</evidence>
<feature type="compositionally biased region" description="Basic residues" evidence="7">
    <location>
        <begin position="194"/>
        <end position="204"/>
    </location>
</feature>
<evidence type="ECO:0000313" key="10">
    <source>
        <dbReference type="EMBL" id="CAF1615873.1"/>
    </source>
</evidence>
<dbReference type="EMBL" id="CAJNOH010004798">
    <property type="protein sequence ID" value="CAF1380533.1"/>
    <property type="molecule type" value="Genomic_DNA"/>
</dbReference>
<evidence type="ECO:0000256" key="3">
    <source>
        <dbReference type="ARBA" id="ARBA00022670"/>
    </source>
</evidence>
<organism evidence="10 11">
    <name type="scientific">Rotaria sordida</name>
    <dbReference type="NCBI Taxonomy" id="392033"/>
    <lineage>
        <taxon>Eukaryota</taxon>
        <taxon>Metazoa</taxon>
        <taxon>Spiralia</taxon>
        <taxon>Gnathifera</taxon>
        <taxon>Rotifera</taxon>
        <taxon>Eurotatoria</taxon>
        <taxon>Bdelloidea</taxon>
        <taxon>Philodinida</taxon>
        <taxon>Philodinidae</taxon>
        <taxon>Rotaria</taxon>
    </lineage>
</organism>
<dbReference type="InterPro" id="IPR051055">
    <property type="entry name" value="PIF1_helicase"/>
</dbReference>
<dbReference type="Proteomes" id="UP000663854">
    <property type="component" value="Unassembled WGS sequence"/>
</dbReference>
<gene>
    <name evidence="10" type="ORF">JXQ802_LOCUS49970</name>
    <name evidence="9" type="ORF">PYM288_LOCUS33830</name>
</gene>
<dbReference type="InterPro" id="IPR006155">
    <property type="entry name" value="Josephin"/>
</dbReference>
<evidence type="ECO:0000313" key="11">
    <source>
        <dbReference type="Proteomes" id="UP000663870"/>
    </source>
</evidence>
<dbReference type="EMBL" id="CAJNOL010006252">
    <property type="protein sequence ID" value="CAF1615873.1"/>
    <property type="molecule type" value="Genomic_DNA"/>
</dbReference>
<keyword evidence="11" id="KW-1185">Reference proteome</keyword>
<keyword evidence="3" id="KW-0645">Protease</keyword>
<proteinExistence type="predicted"/>
<evidence type="ECO:0000256" key="1">
    <source>
        <dbReference type="ARBA" id="ARBA00000707"/>
    </source>
</evidence>
<dbReference type="GO" id="GO:0006508">
    <property type="term" value="P:proteolysis"/>
    <property type="evidence" value="ECO:0007669"/>
    <property type="project" value="UniProtKB-KW"/>
</dbReference>
<accession>A0A816C0P9</accession>
<evidence type="ECO:0000259" key="8">
    <source>
        <dbReference type="PROSITE" id="PS50957"/>
    </source>
</evidence>
<dbReference type="GO" id="GO:0004843">
    <property type="term" value="F:cysteine-type deubiquitinase activity"/>
    <property type="evidence" value="ECO:0007669"/>
    <property type="project" value="UniProtKB-EC"/>
</dbReference>
<dbReference type="EC" id="3.4.19.12" evidence="2"/>
<feature type="region of interest" description="Disordered" evidence="7">
    <location>
        <begin position="179"/>
        <end position="204"/>
    </location>
</feature>
<dbReference type="PANTHER" id="PTHR47642">
    <property type="entry name" value="ATP-DEPENDENT DNA HELICASE"/>
    <property type="match status" value="1"/>
</dbReference>
<evidence type="ECO:0000256" key="7">
    <source>
        <dbReference type="SAM" id="MobiDB-lite"/>
    </source>
</evidence>
<keyword evidence="5" id="KW-0378">Hydrolase</keyword>
<keyword evidence="4" id="KW-0833">Ubl conjugation pathway</keyword>
<comment type="caution">
    <text evidence="6">Lacks conserved residue(s) required for the propagation of feature annotation.</text>
</comment>
<reference evidence="10" key="1">
    <citation type="submission" date="2021-02" db="EMBL/GenBank/DDBJ databases">
        <authorList>
            <person name="Nowell W R."/>
        </authorList>
    </citation>
    <scope>NUCLEOTIDE SEQUENCE</scope>
</reference>
<comment type="catalytic activity">
    <reaction evidence="1">
        <text>Thiol-dependent hydrolysis of ester, thioester, amide, peptide and isopeptide bonds formed by the C-terminal Gly of ubiquitin (a 76-residue protein attached to proteins as an intracellular targeting signal).</text>
        <dbReference type="EC" id="3.4.19.12"/>
    </reaction>
</comment>
<dbReference type="Proteomes" id="UP000663870">
    <property type="component" value="Unassembled WGS sequence"/>
</dbReference>
<dbReference type="GO" id="GO:0016579">
    <property type="term" value="P:protein deubiquitination"/>
    <property type="evidence" value="ECO:0007669"/>
    <property type="project" value="InterPro"/>
</dbReference>
<dbReference type="PROSITE" id="PS50957">
    <property type="entry name" value="JOSEPHIN"/>
    <property type="match status" value="1"/>
</dbReference>
<dbReference type="InterPro" id="IPR027417">
    <property type="entry name" value="P-loop_NTPase"/>
</dbReference>